<evidence type="ECO:0000259" key="7">
    <source>
        <dbReference type="Pfam" id="PF06271"/>
    </source>
</evidence>
<name>A0A3D9UY21_9MICO</name>
<keyword evidence="5 6" id="KW-0472">Membrane</keyword>
<feature type="domain" description="RDD" evidence="7">
    <location>
        <begin position="43"/>
        <end position="149"/>
    </location>
</feature>
<feature type="transmembrane region" description="Helical" evidence="6">
    <location>
        <begin position="80"/>
        <end position="104"/>
    </location>
</feature>
<organism evidence="8 9">
    <name type="scientific">Calidifontibacter indicus</name>
    <dbReference type="NCBI Taxonomy" id="419650"/>
    <lineage>
        <taxon>Bacteria</taxon>
        <taxon>Bacillati</taxon>
        <taxon>Actinomycetota</taxon>
        <taxon>Actinomycetes</taxon>
        <taxon>Micrococcales</taxon>
        <taxon>Dermacoccaceae</taxon>
        <taxon>Calidifontibacter</taxon>
    </lineage>
</organism>
<feature type="transmembrane region" description="Helical" evidence="6">
    <location>
        <begin position="47"/>
        <end position="68"/>
    </location>
</feature>
<reference evidence="8 9" key="1">
    <citation type="submission" date="2018-08" db="EMBL/GenBank/DDBJ databases">
        <title>Sequencing the genomes of 1000 actinobacteria strains.</title>
        <authorList>
            <person name="Klenk H.-P."/>
        </authorList>
    </citation>
    <scope>NUCLEOTIDE SEQUENCE [LARGE SCALE GENOMIC DNA]</scope>
    <source>
        <strain evidence="8 9">DSM 22967</strain>
    </source>
</reference>
<dbReference type="AlphaFoldDB" id="A0A3D9UY21"/>
<evidence type="ECO:0000256" key="2">
    <source>
        <dbReference type="ARBA" id="ARBA00022475"/>
    </source>
</evidence>
<dbReference type="Pfam" id="PF06271">
    <property type="entry name" value="RDD"/>
    <property type="match status" value="1"/>
</dbReference>
<evidence type="ECO:0000256" key="5">
    <source>
        <dbReference type="ARBA" id="ARBA00023136"/>
    </source>
</evidence>
<dbReference type="OrthoDB" id="5187110at2"/>
<comment type="subcellular location">
    <subcellularLocation>
        <location evidence="1">Cell membrane</location>
        <topology evidence="1">Multi-pass membrane protein</topology>
    </subcellularLocation>
</comment>
<evidence type="ECO:0000256" key="6">
    <source>
        <dbReference type="SAM" id="Phobius"/>
    </source>
</evidence>
<keyword evidence="9" id="KW-1185">Reference proteome</keyword>
<evidence type="ECO:0000256" key="3">
    <source>
        <dbReference type="ARBA" id="ARBA00022692"/>
    </source>
</evidence>
<evidence type="ECO:0000313" key="9">
    <source>
        <dbReference type="Proteomes" id="UP000256253"/>
    </source>
</evidence>
<dbReference type="InterPro" id="IPR010432">
    <property type="entry name" value="RDD"/>
</dbReference>
<evidence type="ECO:0000256" key="4">
    <source>
        <dbReference type="ARBA" id="ARBA00022989"/>
    </source>
</evidence>
<sequence length="156" mass="16642">MVDRRDIGSWLEGPGAVRTTAEGDYPGRDLGLPESGPGSIARTGIRALAIIVDWALCSLIAAAVLGYHLGEPGLGSFKPLLVFVVENVLLVGTLGSTLGHRLFGLRVIGVDRTPAGLVRALVRTLLLAIVLPAVIWDKDQRGFHDRIAGTMILRTR</sequence>
<dbReference type="PIRSF" id="PIRSF021697">
    <property type="entry name" value="UCP021697"/>
    <property type="match status" value="1"/>
</dbReference>
<accession>A0A3D9UY21</accession>
<keyword evidence="3 6" id="KW-0812">Transmembrane</keyword>
<comment type="caution">
    <text evidence="8">The sequence shown here is derived from an EMBL/GenBank/DDBJ whole genome shotgun (WGS) entry which is preliminary data.</text>
</comment>
<dbReference type="RefSeq" id="WP_115923314.1">
    <property type="nucleotide sequence ID" value="NZ_QTUA01000001.1"/>
</dbReference>
<dbReference type="GO" id="GO:0005886">
    <property type="term" value="C:plasma membrane"/>
    <property type="evidence" value="ECO:0007669"/>
    <property type="project" value="UniProtKB-SubCell"/>
</dbReference>
<evidence type="ECO:0000313" key="8">
    <source>
        <dbReference type="EMBL" id="REF31485.1"/>
    </source>
</evidence>
<dbReference type="InterPro" id="IPR016795">
    <property type="entry name" value="UCP021697"/>
</dbReference>
<keyword evidence="2" id="KW-1003">Cell membrane</keyword>
<dbReference type="Proteomes" id="UP000256253">
    <property type="component" value="Unassembled WGS sequence"/>
</dbReference>
<protein>
    <submittedName>
        <fullName evidence="8">Putative RDD family membrane protein YckC</fullName>
    </submittedName>
</protein>
<evidence type="ECO:0000256" key="1">
    <source>
        <dbReference type="ARBA" id="ARBA00004651"/>
    </source>
</evidence>
<proteinExistence type="predicted"/>
<dbReference type="PANTHER" id="PTHR36115">
    <property type="entry name" value="PROLINE-RICH ANTIGEN HOMOLOG-RELATED"/>
    <property type="match status" value="1"/>
</dbReference>
<dbReference type="InterPro" id="IPR051791">
    <property type="entry name" value="Pra-immunoreactive"/>
</dbReference>
<gene>
    <name evidence="8" type="ORF">DFJ65_2553</name>
</gene>
<keyword evidence="4 6" id="KW-1133">Transmembrane helix</keyword>
<feature type="transmembrane region" description="Helical" evidence="6">
    <location>
        <begin position="116"/>
        <end position="136"/>
    </location>
</feature>
<dbReference type="EMBL" id="QTUA01000001">
    <property type="protein sequence ID" value="REF31485.1"/>
    <property type="molecule type" value="Genomic_DNA"/>
</dbReference>
<dbReference type="PANTHER" id="PTHR36115:SF6">
    <property type="entry name" value="PROLINE-RICH ANTIGEN HOMOLOG"/>
    <property type="match status" value="1"/>
</dbReference>